<organism evidence="1 2">
    <name type="scientific">Staphylococcus phage CH1</name>
    <dbReference type="NCBI Taxonomy" id="2510150"/>
    <lineage>
        <taxon>Viruses</taxon>
        <taxon>Duplodnaviria</taxon>
        <taxon>Heunggongvirae</taxon>
        <taxon>Uroviricota</taxon>
        <taxon>Caudoviricetes</taxon>
        <taxon>Herelleviridae</taxon>
        <taxon>Twortvirinae</taxon>
        <taxon>Kayvirus</taxon>
        <taxon>Kayvirus G1</taxon>
    </lineage>
</organism>
<name>A0A411BL80_9CAUD</name>
<sequence>MNKEQAKLKLETSIINYENQIKFLDPASMYTRGLIDAKGYSKLALKELEDTGKHSYEDTTWKDSYAKVFTDEEILEFLLSKPRVTFKGNQEKLDEIKKEREKIQKEATKDLPKGSPLGDLSKENYEKFWGALQWSREEREKLTQESRAYYENYLKKSRRISNMKLYQVEHDNCEPYEDNFHFREDKIYTDKENLIKRIKEEGYKEETNHRGEQEFIKGDPRDFYGMDMITIHELEFVNNT</sequence>
<proteinExistence type="predicted"/>
<dbReference type="EMBL" id="MK331930">
    <property type="protein sequence ID" value="QAY02391.1"/>
    <property type="molecule type" value="Genomic_DNA"/>
</dbReference>
<protein>
    <submittedName>
        <fullName evidence="1">Uncharacterized protein</fullName>
    </submittedName>
</protein>
<accession>A0A411BL80</accession>
<evidence type="ECO:0000313" key="2">
    <source>
        <dbReference type="Proteomes" id="UP000290212"/>
    </source>
</evidence>
<dbReference type="Proteomes" id="UP000290212">
    <property type="component" value="Segment"/>
</dbReference>
<evidence type="ECO:0000313" key="1">
    <source>
        <dbReference type="EMBL" id="QAY02391.1"/>
    </source>
</evidence>
<reference evidence="1 2" key="1">
    <citation type="submission" date="2018-12" db="EMBL/GenBank/DDBJ databases">
        <title>Antibacterial composition, strain of bacteriophage Escherichia coli, used for obtaining thereof patent RU2518303.</title>
        <authorList>
            <person name="Dyatlov I.A."/>
            <person name="Aleshkin V.A."/>
            <person name="Aleshkin A.V."/>
            <person name="Afanas'Ev S.S."/>
            <person name="Svetoch E.A."/>
            <person name="Volozhantsev N.V."/>
            <person name="Efimova O.G."/>
            <person name="Vasyliev D.A."/>
            <person name="Zolotukhin S.N."/>
            <person name="Amerkhanova A.M."/>
            <person name="Kiseleva I.A."/>
            <person name="Verevkin V.V."/>
            <person name="Krasilnikova V.M."/>
            <person name="Myakinina V.P."/>
            <person name="Bannov V.A."/>
            <person name="Rubalskiy M.O."/>
        </authorList>
    </citation>
    <scope>NUCLEOTIDE SEQUENCE [LARGE SCALE GENOMIC DNA]</scope>
</reference>